<proteinExistence type="predicted"/>
<name>A0A0W0TLU4_9GAMM</name>
<comment type="caution">
    <text evidence="1">The sequence shown here is derived from an EMBL/GenBank/DDBJ whole genome shotgun (WGS) entry which is preliminary data.</text>
</comment>
<evidence type="ECO:0000313" key="2">
    <source>
        <dbReference type="Proteomes" id="UP000054785"/>
    </source>
</evidence>
<accession>A0A0W0TLU4</accession>
<reference evidence="1 2" key="1">
    <citation type="submission" date="2015-11" db="EMBL/GenBank/DDBJ databases">
        <title>Genomic analysis of 38 Legionella species identifies large and diverse effector repertoires.</title>
        <authorList>
            <person name="Burstein D."/>
            <person name="Amaro F."/>
            <person name="Zusman T."/>
            <person name="Lifshitz Z."/>
            <person name="Cohen O."/>
            <person name="Gilbert J.A."/>
            <person name="Pupko T."/>
            <person name="Shuman H.A."/>
            <person name="Segal G."/>
        </authorList>
    </citation>
    <scope>NUCLEOTIDE SEQUENCE [LARGE SCALE GENOMIC DNA]</scope>
    <source>
        <strain evidence="1 2">ATCC 49504</strain>
    </source>
</reference>
<sequence>MGSCLRGNDRIRGVCRGQNLSHTVFPAQAGTHSGCGTEPAHGTIQPAHGTKIHVNPPARKKCPVHRAQAHPHYKMLQMRCRVSLCALMHNPSKLHVFASHHALRTLTKYTCMAHVPCTITGTLPLKTLLHRRHCLPLCLKHRRICQGSSGYLLKRSW</sequence>
<gene>
    <name evidence="1" type="ORF">Lgee_2212</name>
</gene>
<protein>
    <submittedName>
        <fullName evidence="1">Uncharacterized protein</fullName>
    </submittedName>
</protein>
<evidence type="ECO:0000313" key="1">
    <source>
        <dbReference type="EMBL" id="KTC96529.1"/>
    </source>
</evidence>
<dbReference type="Proteomes" id="UP000054785">
    <property type="component" value="Unassembled WGS sequence"/>
</dbReference>
<keyword evidence="2" id="KW-1185">Reference proteome</keyword>
<dbReference type="AlphaFoldDB" id="A0A0W0TLU4"/>
<organism evidence="1 2">
    <name type="scientific">Legionella geestiana</name>
    <dbReference type="NCBI Taxonomy" id="45065"/>
    <lineage>
        <taxon>Bacteria</taxon>
        <taxon>Pseudomonadati</taxon>
        <taxon>Pseudomonadota</taxon>
        <taxon>Gammaproteobacteria</taxon>
        <taxon>Legionellales</taxon>
        <taxon>Legionellaceae</taxon>
        <taxon>Legionella</taxon>
    </lineage>
</organism>
<dbReference type="STRING" id="45065.Lgee_2212"/>
<dbReference type="EMBL" id="LNYC01000074">
    <property type="protein sequence ID" value="KTC96529.1"/>
    <property type="molecule type" value="Genomic_DNA"/>
</dbReference>